<proteinExistence type="predicted"/>
<accession>A0ABQ4NF08</accession>
<dbReference type="Proteomes" id="UP000680304">
    <property type="component" value="Unassembled WGS sequence"/>
</dbReference>
<organism evidence="1 2">
    <name type="scientific">Paenibacillus cisolokensis</name>
    <dbReference type="NCBI Taxonomy" id="1658519"/>
    <lineage>
        <taxon>Bacteria</taxon>
        <taxon>Bacillati</taxon>
        <taxon>Bacillota</taxon>
        <taxon>Bacilli</taxon>
        <taxon>Bacillales</taxon>
        <taxon>Paenibacillaceae</taxon>
        <taxon>Paenibacillus</taxon>
    </lineage>
</organism>
<dbReference type="EMBL" id="BOVJ01000214">
    <property type="protein sequence ID" value="GIQ66823.1"/>
    <property type="molecule type" value="Genomic_DNA"/>
</dbReference>
<name>A0ABQ4NF08_9BACL</name>
<dbReference type="RefSeq" id="WP_062492988.1">
    <property type="nucleotide sequence ID" value="NZ_BOVJ01000214.1"/>
</dbReference>
<comment type="caution">
    <text evidence="1">The sequence shown here is derived from an EMBL/GenBank/DDBJ whole genome shotgun (WGS) entry which is preliminary data.</text>
</comment>
<evidence type="ECO:0000313" key="1">
    <source>
        <dbReference type="EMBL" id="GIQ66823.1"/>
    </source>
</evidence>
<gene>
    <name evidence="1" type="ORF">PACILC2_53910</name>
</gene>
<reference evidence="1 2" key="1">
    <citation type="submission" date="2021-04" db="EMBL/GenBank/DDBJ databases">
        <title>Draft genome sequence of Paenibacillus cisolokensis, LC2-13A.</title>
        <authorList>
            <person name="Uke A."/>
            <person name="Chhe C."/>
            <person name="Baramee S."/>
            <person name="Kosugi A."/>
        </authorList>
    </citation>
    <scope>NUCLEOTIDE SEQUENCE [LARGE SCALE GENOMIC DNA]</scope>
    <source>
        <strain evidence="1 2">LC2-13A</strain>
    </source>
</reference>
<evidence type="ECO:0000313" key="2">
    <source>
        <dbReference type="Proteomes" id="UP000680304"/>
    </source>
</evidence>
<sequence>MPFVCRHRESGVIVAAWQRNVYDLPYYGVLWWETGEDAERESEARLSECGYDDISSWETVEVTESRVKLMNVKLNNNDARTVVLERDGSIQVSFERP</sequence>
<protein>
    <submittedName>
        <fullName evidence="1">Uncharacterized protein</fullName>
    </submittedName>
</protein>
<keyword evidence="2" id="KW-1185">Reference proteome</keyword>